<keyword evidence="3" id="KW-1185">Reference proteome</keyword>
<protein>
    <submittedName>
        <fullName evidence="2">Uncharacterized protein</fullName>
    </submittedName>
</protein>
<dbReference type="Proteomes" id="UP000053105">
    <property type="component" value="Unassembled WGS sequence"/>
</dbReference>
<evidence type="ECO:0000256" key="1">
    <source>
        <dbReference type="SAM" id="MobiDB-lite"/>
    </source>
</evidence>
<name>A0A0N0U2W0_9HYME</name>
<proteinExistence type="predicted"/>
<evidence type="ECO:0000313" key="3">
    <source>
        <dbReference type="Proteomes" id="UP000053105"/>
    </source>
</evidence>
<accession>A0A0N0U2W0</accession>
<dbReference type="AlphaFoldDB" id="A0A0N0U2W0"/>
<dbReference type="OrthoDB" id="10013584at2759"/>
<sequence>QAAIRAVARVEGFARETVARLVRDGGETAAASTVSVAVDNVAGQPSGPQIIEWEETDRYSFDDSDRFEEDSLCSWSSEPESLCNNWRGWRRPTAGFGTTKKSEAVRGLGRDQFEEEEGRTFVRWFGGDSDLEWFSDLGHAIASHATRVWNCRTCALVQGDPSLMVTSDYIRYLLQVISRYIYSKKKTTGTREKDAWQQTTEIVIKKEKKKKKKKKKKKRRRGETVLTPQRKPRKRRGKKYKYRQGEKGGRVKVGGDGQKVVRTQDKESRGGFAAREHRGGWPRDSEAKGKKWGARDARNGGGKAAGRAPRTPRIEMYPCICIPIEEGPRRHGDRIDPPRPHRYVPKRFTVSEFYPRGVNASRLLLLLLPGSRQGDTVVRPKPSNLNLTQHMVLWNCRLL</sequence>
<feature type="compositionally biased region" description="Basic and acidic residues" evidence="1">
    <location>
        <begin position="262"/>
        <end position="298"/>
    </location>
</feature>
<feature type="compositionally biased region" description="Basic residues" evidence="1">
    <location>
        <begin position="230"/>
        <end position="242"/>
    </location>
</feature>
<organism evidence="2 3">
    <name type="scientific">Melipona quadrifasciata</name>
    <dbReference type="NCBI Taxonomy" id="166423"/>
    <lineage>
        <taxon>Eukaryota</taxon>
        <taxon>Metazoa</taxon>
        <taxon>Ecdysozoa</taxon>
        <taxon>Arthropoda</taxon>
        <taxon>Hexapoda</taxon>
        <taxon>Insecta</taxon>
        <taxon>Pterygota</taxon>
        <taxon>Neoptera</taxon>
        <taxon>Endopterygota</taxon>
        <taxon>Hymenoptera</taxon>
        <taxon>Apocrita</taxon>
        <taxon>Aculeata</taxon>
        <taxon>Apoidea</taxon>
        <taxon>Anthophila</taxon>
        <taxon>Apidae</taxon>
        <taxon>Melipona</taxon>
    </lineage>
</organism>
<feature type="non-terminal residue" evidence="2">
    <location>
        <position position="1"/>
    </location>
</feature>
<reference evidence="2 3" key="1">
    <citation type="submission" date="2015-07" db="EMBL/GenBank/DDBJ databases">
        <title>The genome of Melipona quadrifasciata.</title>
        <authorList>
            <person name="Pan H."/>
            <person name="Kapheim K."/>
        </authorList>
    </citation>
    <scope>NUCLEOTIDE SEQUENCE [LARGE SCALE GENOMIC DNA]</scope>
    <source>
        <strain evidence="2">0111107301</strain>
        <tissue evidence="2">Whole body</tissue>
    </source>
</reference>
<dbReference type="EMBL" id="KQ435944">
    <property type="protein sequence ID" value="KOX68244.1"/>
    <property type="molecule type" value="Genomic_DNA"/>
</dbReference>
<feature type="compositionally biased region" description="Basic residues" evidence="1">
    <location>
        <begin position="206"/>
        <end position="221"/>
    </location>
</feature>
<gene>
    <name evidence="2" type="ORF">WN51_06138</name>
</gene>
<feature type="region of interest" description="Disordered" evidence="1">
    <location>
        <begin position="206"/>
        <end position="309"/>
    </location>
</feature>
<evidence type="ECO:0000313" key="2">
    <source>
        <dbReference type="EMBL" id="KOX68244.1"/>
    </source>
</evidence>
<dbReference type="STRING" id="166423.A0A0N0U2W0"/>